<accession>A0A0K2T3P7</accession>
<evidence type="ECO:0000313" key="1">
    <source>
        <dbReference type="EMBL" id="CDW20704.1"/>
    </source>
</evidence>
<protein>
    <submittedName>
        <fullName evidence="1">Uncharacterized protein</fullName>
    </submittedName>
</protein>
<proteinExistence type="predicted"/>
<dbReference type="EMBL" id="HACA01003343">
    <property type="protein sequence ID" value="CDW20704.1"/>
    <property type="molecule type" value="Transcribed_RNA"/>
</dbReference>
<sequence>MGLNVTPYVFLINPSQNLLYVSRLLFERSAYMYT</sequence>
<name>A0A0K2T3P7_LEPSM</name>
<reference evidence="1" key="1">
    <citation type="submission" date="2014-05" db="EMBL/GenBank/DDBJ databases">
        <authorList>
            <person name="Chronopoulou M."/>
        </authorList>
    </citation>
    <scope>NUCLEOTIDE SEQUENCE</scope>
    <source>
        <tissue evidence="1">Whole organism</tissue>
    </source>
</reference>
<dbReference type="AlphaFoldDB" id="A0A0K2T3P7"/>
<organism evidence="1">
    <name type="scientific">Lepeophtheirus salmonis</name>
    <name type="common">Salmon louse</name>
    <name type="synonym">Caligus salmonis</name>
    <dbReference type="NCBI Taxonomy" id="72036"/>
    <lineage>
        <taxon>Eukaryota</taxon>
        <taxon>Metazoa</taxon>
        <taxon>Ecdysozoa</taxon>
        <taxon>Arthropoda</taxon>
        <taxon>Crustacea</taxon>
        <taxon>Multicrustacea</taxon>
        <taxon>Hexanauplia</taxon>
        <taxon>Copepoda</taxon>
        <taxon>Siphonostomatoida</taxon>
        <taxon>Caligidae</taxon>
        <taxon>Lepeophtheirus</taxon>
    </lineage>
</organism>